<dbReference type="STRING" id="293826.Amet_4408"/>
<dbReference type="SUPFAM" id="SSF141523">
    <property type="entry name" value="L,D-transpeptidase catalytic domain-like"/>
    <property type="match status" value="1"/>
</dbReference>
<dbReference type="Gene3D" id="2.40.440.10">
    <property type="entry name" value="L,D-transpeptidase catalytic domain-like"/>
    <property type="match status" value="1"/>
</dbReference>
<organism evidence="12 13">
    <name type="scientific">Alkaliphilus metalliredigens (strain QYMF)</name>
    <dbReference type="NCBI Taxonomy" id="293826"/>
    <lineage>
        <taxon>Bacteria</taxon>
        <taxon>Bacillati</taxon>
        <taxon>Bacillota</taxon>
        <taxon>Clostridia</taxon>
        <taxon>Peptostreptococcales</taxon>
        <taxon>Natronincolaceae</taxon>
        <taxon>Alkaliphilus</taxon>
    </lineage>
</organism>
<keyword evidence="10" id="KW-1133">Transmembrane helix</keyword>
<evidence type="ECO:0000256" key="6">
    <source>
        <dbReference type="ARBA" id="ARBA00022960"/>
    </source>
</evidence>
<evidence type="ECO:0000256" key="1">
    <source>
        <dbReference type="ARBA" id="ARBA00004752"/>
    </source>
</evidence>
<dbReference type="Gene3D" id="1.10.101.10">
    <property type="entry name" value="PGBD-like superfamily/PGBD"/>
    <property type="match status" value="1"/>
</dbReference>
<keyword evidence="10" id="KW-0812">Transmembrane</keyword>
<evidence type="ECO:0000256" key="10">
    <source>
        <dbReference type="SAM" id="Phobius"/>
    </source>
</evidence>
<dbReference type="RefSeq" id="WP_012065373.1">
    <property type="nucleotide sequence ID" value="NC_009633.1"/>
</dbReference>
<dbReference type="Pfam" id="PF03734">
    <property type="entry name" value="YkuD"/>
    <property type="match status" value="1"/>
</dbReference>
<dbReference type="KEGG" id="amt:Amet_4408"/>
<dbReference type="GO" id="GO:0008360">
    <property type="term" value="P:regulation of cell shape"/>
    <property type="evidence" value="ECO:0007669"/>
    <property type="project" value="UniProtKB-UniRule"/>
</dbReference>
<feature type="transmembrane region" description="Helical" evidence="10">
    <location>
        <begin position="7"/>
        <end position="24"/>
    </location>
</feature>
<dbReference type="InterPro" id="IPR050979">
    <property type="entry name" value="LD-transpeptidase"/>
</dbReference>
<dbReference type="PROSITE" id="PS52029">
    <property type="entry name" value="LD_TPASE"/>
    <property type="match status" value="1"/>
</dbReference>
<comment type="similarity">
    <text evidence="2">Belongs to the YkuD family.</text>
</comment>
<keyword evidence="10" id="KW-0472">Membrane</keyword>
<keyword evidence="5" id="KW-0378">Hydrolase</keyword>
<accession>A6TWB3</accession>
<dbReference type="InterPro" id="IPR002477">
    <property type="entry name" value="Peptidoglycan-bd-like"/>
</dbReference>
<evidence type="ECO:0000256" key="7">
    <source>
        <dbReference type="ARBA" id="ARBA00022984"/>
    </source>
</evidence>
<dbReference type="PANTHER" id="PTHR30582">
    <property type="entry name" value="L,D-TRANSPEPTIDASE"/>
    <property type="match status" value="1"/>
</dbReference>
<dbReference type="GO" id="GO:0005576">
    <property type="term" value="C:extracellular region"/>
    <property type="evidence" value="ECO:0007669"/>
    <property type="project" value="TreeGrafter"/>
</dbReference>
<keyword evidence="6 9" id="KW-0133">Cell shape</keyword>
<feature type="active site" description="Proton donor/acceptor" evidence="9">
    <location>
        <position position="131"/>
    </location>
</feature>
<keyword evidence="8 9" id="KW-0961">Cell wall biogenesis/degradation</keyword>
<feature type="active site" description="Nucleophile" evidence="9">
    <location>
        <position position="147"/>
    </location>
</feature>
<comment type="pathway">
    <text evidence="1 9">Cell wall biogenesis; peptidoglycan biosynthesis.</text>
</comment>
<dbReference type="SUPFAM" id="SSF47090">
    <property type="entry name" value="PGBD-like"/>
    <property type="match status" value="1"/>
</dbReference>
<reference evidence="13" key="1">
    <citation type="journal article" date="2016" name="Genome Announc.">
        <title>Complete genome sequence of Alkaliphilus metalliredigens strain QYMF, an alkaliphilic and metal-reducing bacterium isolated from borax-contaminated leachate ponds.</title>
        <authorList>
            <person name="Hwang C."/>
            <person name="Copeland A."/>
            <person name="Lucas S."/>
            <person name="Lapidus A."/>
            <person name="Barry K."/>
            <person name="Detter J.C."/>
            <person name="Glavina Del Rio T."/>
            <person name="Hammon N."/>
            <person name="Israni S."/>
            <person name="Dalin E."/>
            <person name="Tice H."/>
            <person name="Pitluck S."/>
            <person name="Chertkov O."/>
            <person name="Brettin T."/>
            <person name="Bruce D."/>
            <person name="Han C."/>
            <person name="Schmutz J."/>
            <person name="Larimer F."/>
            <person name="Land M.L."/>
            <person name="Hauser L."/>
            <person name="Kyrpides N."/>
            <person name="Mikhailova N."/>
            <person name="Ye Q."/>
            <person name="Zhou J."/>
            <person name="Richardson P."/>
            <person name="Fields M.W."/>
        </authorList>
    </citation>
    <scope>NUCLEOTIDE SEQUENCE [LARGE SCALE GENOMIC DNA]</scope>
    <source>
        <strain evidence="13">QYMF</strain>
    </source>
</reference>
<dbReference type="eggNOG" id="COG3409">
    <property type="taxonomic scope" value="Bacteria"/>
</dbReference>
<dbReference type="GO" id="GO:0016757">
    <property type="term" value="F:glycosyltransferase activity"/>
    <property type="evidence" value="ECO:0007669"/>
    <property type="project" value="UniProtKB-KW"/>
</dbReference>
<dbReference type="UniPathway" id="UPA00219"/>
<evidence type="ECO:0000313" key="12">
    <source>
        <dbReference type="EMBL" id="ABR50481.1"/>
    </source>
</evidence>
<evidence type="ECO:0000256" key="3">
    <source>
        <dbReference type="ARBA" id="ARBA00022676"/>
    </source>
</evidence>
<dbReference type="Pfam" id="PF01471">
    <property type="entry name" value="PG_binding_1"/>
    <property type="match status" value="1"/>
</dbReference>
<dbReference type="GO" id="GO:0018104">
    <property type="term" value="P:peptidoglycan-protein cross-linking"/>
    <property type="evidence" value="ECO:0007669"/>
    <property type="project" value="TreeGrafter"/>
</dbReference>
<feature type="domain" description="L,D-TPase catalytic" evidence="11">
    <location>
        <begin position="63"/>
        <end position="171"/>
    </location>
</feature>
<dbReference type="InterPro" id="IPR036366">
    <property type="entry name" value="PGBDSf"/>
</dbReference>
<dbReference type="PANTHER" id="PTHR30582:SF24">
    <property type="entry name" value="L,D-TRANSPEPTIDASE ERFK_SRFK-RELATED"/>
    <property type="match status" value="1"/>
</dbReference>
<dbReference type="OrthoDB" id="9787225at2"/>
<keyword evidence="3" id="KW-0328">Glycosyltransferase</keyword>
<name>A6TWB3_ALKMQ</name>
<dbReference type="InterPro" id="IPR036365">
    <property type="entry name" value="PGBD-like_sf"/>
</dbReference>
<dbReference type="EMBL" id="CP000724">
    <property type="protein sequence ID" value="ABR50481.1"/>
    <property type="molecule type" value="Genomic_DNA"/>
</dbReference>
<dbReference type="HOGENOM" id="CLU_092369_0_0_9"/>
<evidence type="ECO:0000256" key="5">
    <source>
        <dbReference type="ARBA" id="ARBA00022801"/>
    </source>
</evidence>
<evidence type="ECO:0000259" key="11">
    <source>
        <dbReference type="PROSITE" id="PS52029"/>
    </source>
</evidence>
<dbReference type="InterPro" id="IPR038063">
    <property type="entry name" value="Transpep_catalytic_dom"/>
</dbReference>
<dbReference type="GO" id="GO:0071972">
    <property type="term" value="F:peptidoglycan L,D-transpeptidase activity"/>
    <property type="evidence" value="ECO:0007669"/>
    <property type="project" value="TreeGrafter"/>
</dbReference>
<evidence type="ECO:0000256" key="2">
    <source>
        <dbReference type="ARBA" id="ARBA00005992"/>
    </source>
</evidence>
<evidence type="ECO:0000256" key="9">
    <source>
        <dbReference type="PROSITE-ProRule" id="PRU01373"/>
    </source>
</evidence>
<gene>
    <name evidence="12" type="ordered locus">Amet_4408</name>
</gene>
<dbReference type="CDD" id="cd16913">
    <property type="entry name" value="YkuD_like"/>
    <property type="match status" value="1"/>
</dbReference>
<dbReference type="GO" id="GO:0071555">
    <property type="term" value="P:cell wall organization"/>
    <property type="evidence" value="ECO:0007669"/>
    <property type="project" value="UniProtKB-UniRule"/>
</dbReference>
<sequence>MELVRRLLLFFAIILIGTAGVLYIKNGSLFGGIPTPGGDVRGYNEYILWEHQMLEENPNYENVKILVDISVKKLYLLNGNELLKTYTIASGKPSTPSPLGSWEVIQKARWGGAFGTRWMGINVPWGKYGIHGTDKPNSIGYNASAGCIRMNNRDVEDLYQYVKNGTPVVIENGVFGPFGYGLQTIKPGDFGADVMEIQSRLRALGYLNTDYLDGKYGPMMERALYEFQKDHNLPESAVIEWQTFQALGVILME</sequence>
<dbReference type="Proteomes" id="UP000001572">
    <property type="component" value="Chromosome"/>
</dbReference>
<dbReference type="InterPro" id="IPR005490">
    <property type="entry name" value="LD_TPept_cat_dom"/>
</dbReference>
<keyword evidence="4" id="KW-0808">Transferase</keyword>
<keyword evidence="13" id="KW-1185">Reference proteome</keyword>
<dbReference type="eggNOG" id="COG1376">
    <property type="taxonomic scope" value="Bacteria"/>
</dbReference>
<evidence type="ECO:0000256" key="8">
    <source>
        <dbReference type="ARBA" id="ARBA00023316"/>
    </source>
</evidence>
<protein>
    <submittedName>
        <fullName evidence="12">ErfK/YbiS/YcfS/YnhG family protein</fullName>
    </submittedName>
</protein>
<dbReference type="AlphaFoldDB" id="A6TWB3"/>
<dbReference type="MEROPS" id="C82.003"/>
<evidence type="ECO:0000256" key="4">
    <source>
        <dbReference type="ARBA" id="ARBA00022679"/>
    </source>
</evidence>
<evidence type="ECO:0000313" key="13">
    <source>
        <dbReference type="Proteomes" id="UP000001572"/>
    </source>
</evidence>
<keyword evidence="7 9" id="KW-0573">Peptidoglycan synthesis</keyword>
<proteinExistence type="inferred from homology"/>